<dbReference type="AlphaFoldDB" id="A0AAU9GBS9"/>
<protein>
    <submittedName>
        <fullName evidence="2">Uncharacterized protein</fullName>
    </submittedName>
</protein>
<evidence type="ECO:0000313" key="3">
    <source>
        <dbReference type="Proteomes" id="UP001500889"/>
    </source>
</evidence>
<evidence type="ECO:0000313" key="2">
    <source>
        <dbReference type="EMBL" id="BFG05052.1"/>
    </source>
</evidence>
<organism evidence="2 3">
    <name type="scientific">Drosophila madeirensis</name>
    <name type="common">Fruit fly</name>
    <dbReference type="NCBI Taxonomy" id="30013"/>
    <lineage>
        <taxon>Eukaryota</taxon>
        <taxon>Metazoa</taxon>
        <taxon>Ecdysozoa</taxon>
        <taxon>Arthropoda</taxon>
        <taxon>Hexapoda</taxon>
        <taxon>Insecta</taxon>
        <taxon>Pterygota</taxon>
        <taxon>Neoptera</taxon>
        <taxon>Endopterygota</taxon>
        <taxon>Diptera</taxon>
        <taxon>Brachycera</taxon>
        <taxon>Muscomorpha</taxon>
        <taxon>Ephydroidea</taxon>
        <taxon>Drosophilidae</taxon>
        <taxon>Drosophila</taxon>
        <taxon>Sophophora</taxon>
    </lineage>
</organism>
<evidence type="ECO:0000256" key="1">
    <source>
        <dbReference type="SAM" id="SignalP"/>
    </source>
</evidence>
<proteinExistence type="predicted"/>
<sequence length="127" mass="14083">MDKVALLLLLMLLAILLAGDALGYSVQFGMMHPLAVPIYEAEMCPNKSEKFLDVEYRQKDKLISNINLILVMDEGLVEWLVDASILTGGIGCNYTTLRLSCSQPEEAKVTVLIYGLPRRDASKIHIS</sequence>
<dbReference type="Pfam" id="PF15868">
    <property type="entry name" value="MBF2"/>
    <property type="match status" value="1"/>
</dbReference>
<accession>A0AAU9GBS9</accession>
<dbReference type="EMBL" id="AP029267">
    <property type="protein sequence ID" value="BFG05052.1"/>
    <property type="molecule type" value="Genomic_DNA"/>
</dbReference>
<name>A0AAU9GBS9_DROMD</name>
<feature type="signal peptide" evidence="1">
    <location>
        <begin position="1"/>
        <end position="23"/>
    </location>
</feature>
<dbReference type="Proteomes" id="UP001500889">
    <property type="component" value="Chromosome E"/>
</dbReference>
<feature type="chain" id="PRO_5043526934" evidence="1">
    <location>
        <begin position="24"/>
        <end position="127"/>
    </location>
</feature>
<reference evidence="2 3" key="1">
    <citation type="submission" date="2024-02" db="EMBL/GenBank/DDBJ databases">
        <title>A chromosome-level genome assembly of Drosophila madeirensis, a fruit fly species endemic to Madeira island.</title>
        <authorList>
            <person name="Tomihara K."/>
            <person name="Llopart A."/>
            <person name="Yamamoto D."/>
        </authorList>
    </citation>
    <scope>NUCLEOTIDE SEQUENCE [LARGE SCALE GENOMIC DNA]</scope>
    <source>
        <strain evidence="2 3">RF1</strain>
    </source>
</reference>
<gene>
    <name evidence="2" type="ORF">DMAD_03874</name>
</gene>
<keyword evidence="3" id="KW-1185">Reference proteome</keyword>
<dbReference type="InterPro" id="IPR031734">
    <property type="entry name" value="MBF2"/>
</dbReference>
<keyword evidence="1" id="KW-0732">Signal</keyword>